<evidence type="ECO:0000256" key="6">
    <source>
        <dbReference type="SAM" id="Phobius"/>
    </source>
</evidence>
<feature type="transmembrane region" description="Helical" evidence="6">
    <location>
        <begin position="182"/>
        <end position="205"/>
    </location>
</feature>
<keyword evidence="5 6" id="KW-0472">Membrane</keyword>
<evidence type="ECO:0000313" key="10">
    <source>
        <dbReference type="Proteomes" id="UP001152797"/>
    </source>
</evidence>
<reference evidence="9 10" key="2">
    <citation type="submission" date="2024-05" db="EMBL/GenBank/DDBJ databases">
        <authorList>
            <person name="Chen Y."/>
            <person name="Shah S."/>
            <person name="Dougan E. K."/>
            <person name="Thang M."/>
            <person name="Chan C."/>
        </authorList>
    </citation>
    <scope>NUCLEOTIDE SEQUENCE [LARGE SCALE GENOMIC DNA]</scope>
</reference>
<dbReference type="EMBL" id="CAMXCT020001914">
    <property type="protein sequence ID" value="CAL1147542.1"/>
    <property type="molecule type" value="Genomic_DNA"/>
</dbReference>
<protein>
    <submittedName>
        <fullName evidence="9">Synaptic vesicle 2-related protein</fullName>
    </submittedName>
</protein>
<dbReference type="Gene3D" id="1.20.1250.20">
    <property type="entry name" value="MFS general substrate transporter like domains"/>
    <property type="match status" value="1"/>
</dbReference>
<dbReference type="Proteomes" id="UP001152797">
    <property type="component" value="Unassembled WGS sequence"/>
</dbReference>
<comment type="subcellular location">
    <subcellularLocation>
        <location evidence="1">Membrane</location>
        <topology evidence="1">Multi-pass membrane protein</topology>
    </subcellularLocation>
</comment>
<dbReference type="InterPro" id="IPR020846">
    <property type="entry name" value="MFS_dom"/>
</dbReference>
<keyword evidence="10" id="KW-1185">Reference proteome</keyword>
<feature type="transmembrane region" description="Helical" evidence="6">
    <location>
        <begin position="158"/>
        <end position="176"/>
    </location>
</feature>
<keyword evidence="3 6" id="KW-0812">Transmembrane</keyword>
<feature type="transmembrane region" description="Helical" evidence="6">
    <location>
        <begin position="217"/>
        <end position="235"/>
    </location>
</feature>
<feature type="domain" description="Major facilitator superfamily (MFS) profile" evidence="7">
    <location>
        <begin position="1"/>
        <end position="271"/>
    </location>
</feature>
<evidence type="ECO:0000313" key="8">
    <source>
        <dbReference type="EMBL" id="CAI3994167.1"/>
    </source>
</evidence>
<feature type="transmembrane region" description="Helical" evidence="6">
    <location>
        <begin position="247"/>
        <end position="267"/>
    </location>
</feature>
<evidence type="ECO:0000256" key="5">
    <source>
        <dbReference type="ARBA" id="ARBA00023136"/>
    </source>
</evidence>
<dbReference type="InterPro" id="IPR005828">
    <property type="entry name" value="MFS_sugar_transport-like"/>
</dbReference>
<accession>A0A9P1CNB5</accession>
<gene>
    <name evidence="8" type="ORF">C1SCF055_LOCUS20837</name>
</gene>
<evidence type="ECO:0000259" key="7">
    <source>
        <dbReference type="PROSITE" id="PS50850"/>
    </source>
</evidence>
<dbReference type="PANTHER" id="PTHR23511">
    <property type="entry name" value="SYNAPTIC VESICLE GLYCOPROTEIN 2"/>
    <property type="match status" value="1"/>
</dbReference>
<dbReference type="OrthoDB" id="5296287at2759"/>
<dbReference type="InterPro" id="IPR036259">
    <property type="entry name" value="MFS_trans_sf"/>
</dbReference>
<proteinExistence type="predicted"/>
<dbReference type="PROSITE" id="PS50850">
    <property type="entry name" value="MFS"/>
    <property type="match status" value="1"/>
</dbReference>
<reference evidence="8" key="1">
    <citation type="submission" date="2022-10" db="EMBL/GenBank/DDBJ databases">
        <authorList>
            <person name="Chen Y."/>
            <person name="Dougan E. K."/>
            <person name="Chan C."/>
            <person name="Rhodes N."/>
            <person name="Thang M."/>
        </authorList>
    </citation>
    <scope>NUCLEOTIDE SEQUENCE</scope>
</reference>
<keyword evidence="2" id="KW-0813">Transport</keyword>
<feature type="transmembrane region" description="Helical" evidence="6">
    <location>
        <begin position="93"/>
        <end position="114"/>
    </location>
</feature>
<evidence type="ECO:0000256" key="2">
    <source>
        <dbReference type="ARBA" id="ARBA00022448"/>
    </source>
</evidence>
<evidence type="ECO:0000256" key="4">
    <source>
        <dbReference type="ARBA" id="ARBA00022989"/>
    </source>
</evidence>
<organism evidence="8">
    <name type="scientific">Cladocopium goreaui</name>
    <dbReference type="NCBI Taxonomy" id="2562237"/>
    <lineage>
        <taxon>Eukaryota</taxon>
        <taxon>Sar</taxon>
        <taxon>Alveolata</taxon>
        <taxon>Dinophyceae</taxon>
        <taxon>Suessiales</taxon>
        <taxon>Symbiodiniaceae</taxon>
        <taxon>Cladocopium</taxon>
    </lineage>
</organism>
<dbReference type="EMBL" id="CAMXCT010001914">
    <property type="protein sequence ID" value="CAI3994167.1"/>
    <property type="molecule type" value="Genomic_DNA"/>
</dbReference>
<dbReference type="EMBL" id="CAMXCT030001914">
    <property type="protein sequence ID" value="CAL4781479.1"/>
    <property type="molecule type" value="Genomic_DNA"/>
</dbReference>
<dbReference type="Pfam" id="PF00083">
    <property type="entry name" value="Sugar_tr"/>
    <property type="match status" value="1"/>
</dbReference>
<dbReference type="GO" id="GO:0016020">
    <property type="term" value="C:membrane"/>
    <property type="evidence" value="ECO:0007669"/>
    <property type="project" value="UniProtKB-SubCell"/>
</dbReference>
<sequence length="311" mass="34133">MVMWLDDPSMKHLNWRMLLLANTAPAILFWLLSSLYLKESPVFAAASGNLQEAHDTLHEMRRLNGKEDVNIDFERTSESSPQGRLSQLPAGRSVALCIVCFCYNLTIYGTFTAFPQLVPRLMHSETESAVLELAKGACLEIPGDLFGLLFALSLPRKWVLYLYFIGTATSSVLFASGTEQGLILGFYGNKLFPQMGSVSLFVLAAESFDTQIRATGTALALGVGRLGACLAPMVYEFTTNSFGTYQAFFHMSSILLILCLIFTAAFIPETAGKTWLRPTESTPLREDIKASHGTITDGSTTNDGNIWQPAC</sequence>
<dbReference type="AlphaFoldDB" id="A0A9P1CNB5"/>
<evidence type="ECO:0000313" key="9">
    <source>
        <dbReference type="EMBL" id="CAL4781479.1"/>
    </source>
</evidence>
<evidence type="ECO:0000256" key="3">
    <source>
        <dbReference type="ARBA" id="ARBA00022692"/>
    </source>
</evidence>
<evidence type="ECO:0000256" key="1">
    <source>
        <dbReference type="ARBA" id="ARBA00004141"/>
    </source>
</evidence>
<dbReference type="SUPFAM" id="SSF103473">
    <property type="entry name" value="MFS general substrate transporter"/>
    <property type="match status" value="1"/>
</dbReference>
<name>A0A9P1CNB5_9DINO</name>
<comment type="caution">
    <text evidence="8">The sequence shown here is derived from an EMBL/GenBank/DDBJ whole genome shotgun (WGS) entry which is preliminary data.</text>
</comment>
<dbReference type="PANTHER" id="PTHR23511:SF34">
    <property type="entry name" value="SYNAPTIC VESICLE GLYCOPROTEIN 2"/>
    <property type="match status" value="1"/>
</dbReference>
<dbReference type="GO" id="GO:0022857">
    <property type="term" value="F:transmembrane transporter activity"/>
    <property type="evidence" value="ECO:0007669"/>
    <property type="project" value="InterPro"/>
</dbReference>
<keyword evidence="4 6" id="KW-1133">Transmembrane helix</keyword>